<evidence type="ECO:0000256" key="1">
    <source>
        <dbReference type="ARBA" id="ARBA00022676"/>
    </source>
</evidence>
<sequence>MSPAYGGASRTAGERGRMTLVAGGRPGPGAEGVRRPPRGAAGRSTPAALRAPSRPGATASPCSVAEDTTASPRSAAENAFTSSAGGPAGDAFALSAGGPAGDAFALSAGGPAEGGSALSAGGPAEGGSASLSAGGPVVGGSRVPAAGGPVVGGSRVSAAGGQVTGGSHVSVVGGPGAGDLAAPAGSPVSGGSRAPTAGNRVTGGPAAPAAGNRVTGGSAALAAGNRVAGGPAAPAVGNRVTGGPAAPAADSPVTGGSAAPAADNPVTGGPAAPTAGGPVTGDPVHPPPARPLGAGAGAGAGAEAVVRAGAPASTPRPGPAGTGARPRLLVLRALGLGDLLAGVPALRALRRAYPEHEIVLAAPAGLAPLAAATGAVDRVLPAAEPGRAVPRALDWAGPPPDLAVDLHGSGPASLRPLTALRPGRVLAFAAPDGPPWYAEEHERDRWCRLLTAYGIPADPDDLLLPRPPVPSPAPGAVVLHPGAGAPSRRWPVERYAAVAEALRARGLRVVVTGGADEGDLVARLAKDAHLPDTDVFGGGLPYDRLSALVAGARAVLSGDTGVAHLAVAHAAPSVTLFGPVPPSRWGPPPHPRHRVLYHPGPGGDPHGDTPDPALLRITADDVLDAVDALSEAP</sequence>
<feature type="compositionally biased region" description="Low complexity" evidence="3">
    <location>
        <begin position="265"/>
        <end position="283"/>
    </location>
</feature>
<comment type="caution">
    <text evidence="4">The sequence shown here is derived from an EMBL/GenBank/DDBJ whole genome shotgun (WGS) entry which is preliminary data.</text>
</comment>
<keyword evidence="1" id="KW-0328">Glycosyltransferase</keyword>
<feature type="region of interest" description="Disordered" evidence="3">
    <location>
        <begin position="238"/>
        <end position="300"/>
    </location>
</feature>
<evidence type="ECO:0008006" key="6">
    <source>
        <dbReference type="Google" id="ProtNLM"/>
    </source>
</evidence>
<feature type="region of interest" description="Disordered" evidence="3">
    <location>
        <begin position="167"/>
        <end position="212"/>
    </location>
</feature>
<dbReference type="PANTHER" id="PTHR30160">
    <property type="entry name" value="TETRAACYLDISACCHARIDE 4'-KINASE-RELATED"/>
    <property type="match status" value="1"/>
</dbReference>
<evidence type="ECO:0000313" key="4">
    <source>
        <dbReference type="EMBL" id="GGS52607.1"/>
    </source>
</evidence>
<organism evidence="4 5">
    <name type="scientific">Streptomyces griseoviridis</name>
    <dbReference type="NCBI Taxonomy" id="45398"/>
    <lineage>
        <taxon>Bacteria</taxon>
        <taxon>Bacillati</taxon>
        <taxon>Actinomycetota</taxon>
        <taxon>Actinomycetes</taxon>
        <taxon>Kitasatosporales</taxon>
        <taxon>Streptomycetaceae</taxon>
        <taxon>Streptomyces</taxon>
    </lineage>
</organism>
<gene>
    <name evidence="4" type="ORF">GCM10010238_47490</name>
</gene>
<dbReference type="InterPro" id="IPR002201">
    <property type="entry name" value="Glyco_trans_9"/>
</dbReference>
<dbReference type="Pfam" id="PF01075">
    <property type="entry name" value="Glyco_transf_9"/>
    <property type="match status" value="1"/>
</dbReference>
<dbReference type="InterPro" id="IPR051199">
    <property type="entry name" value="LPS_LOS_Heptosyltrfase"/>
</dbReference>
<feature type="region of interest" description="Disordered" evidence="3">
    <location>
        <begin position="585"/>
        <end position="613"/>
    </location>
</feature>
<dbReference type="GO" id="GO:0008713">
    <property type="term" value="F:ADP-heptose-lipopolysaccharide heptosyltransferase activity"/>
    <property type="evidence" value="ECO:0007669"/>
    <property type="project" value="TreeGrafter"/>
</dbReference>
<feature type="compositionally biased region" description="Low complexity" evidence="3">
    <location>
        <begin position="167"/>
        <end position="187"/>
    </location>
</feature>
<evidence type="ECO:0000313" key="5">
    <source>
        <dbReference type="Proteomes" id="UP000653493"/>
    </source>
</evidence>
<dbReference type="PANTHER" id="PTHR30160:SF1">
    <property type="entry name" value="LIPOPOLYSACCHARIDE 1,2-N-ACETYLGLUCOSAMINETRANSFERASE-RELATED"/>
    <property type="match status" value="1"/>
</dbReference>
<dbReference type="FunFam" id="3.40.50.2000:FF:000251">
    <property type="entry name" value="Glycosyl transferase"/>
    <property type="match status" value="1"/>
</dbReference>
<evidence type="ECO:0000256" key="2">
    <source>
        <dbReference type="ARBA" id="ARBA00022679"/>
    </source>
</evidence>
<dbReference type="AlphaFoldDB" id="A0A918LIJ0"/>
<name>A0A918LIJ0_STRGD</name>
<feature type="region of interest" description="Disordered" evidence="3">
    <location>
        <begin position="112"/>
        <end position="135"/>
    </location>
</feature>
<protein>
    <recommendedName>
        <fullName evidence="6">Glycosyl transferase</fullName>
    </recommendedName>
</protein>
<dbReference type="CDD" id="cd03789">
    <property type="entry name" value="GT9_LPS_heptosyltransferase"/>
    <property type="match status" value="1"/>
</dbReference>
<evidence type="ECO:0000256" key="3">
    <source>
        <dbReference type="SAM" id="MobiDB-lite"/>
    </source>
</evidence>
<dbReference type="EMBL" id="BMSL01000016">
    <property type="protein sequence ID" value="GGS52607.1"/>
    <property type="molecule type" value="Genomic_DNA"/>
</dbReference>
<dbReference type="GO" id="GO:0009244">
    <property type="term" value="P:lipopolysaccharide core region biosynthetic process"/>
    <property type="evidence" value="ECO:0007669"/>
    <property type="project" value="TreeGrafter"/>
</dbReference>
<dbReference type="Proteomes" id="UP000653493">
    <property type="component" value="Unassembled WGS sequence"/>
</dbReference>
<feature type="region of interest" description="Disordered" evidence="3">
    <location>
        <begin position="1"/>
        <end position="92"/>
    </location>
</feature>
<dbReference type="GO" id="GO:0005829">
    <property type="term" value="C:cytosol"/>
    <property type="evidence" value="ECO:0007669"/>
    <property type="project" value="TreeGrafter"/>
</dbReference>
<accession>A0A918LIJ0</accession>
<dbReference type="Gene3D" id="3.40.50.2000">
    <property type="entry name" value="Glycogen Phosphorylase B"/>
    <property type="match status" value="2"/>
</dbReference>
<feature type="compositionally biased region" description="Low complexity" evidence="3">
    <location>
        <begin position="38"/>
        <end position="48"/>
    </location>
</feature>
<keyword evidence="2" id="KW-0808">Transferase</keyword>
<reference evidence="4" key="2">
    <citation type="submission" date="2020-09" db="EMBL/GenBank/DDBJ databases">
        <authorList>
            <person name="Sun Q."/>
            <person name="Ohkuma M."/>
        </authorList>
    </citation>
    <scope>NUCLEOTIDE SEQUENCE</scope>
    <source>
        <strain evidence="4">JCM 4234</strain>
    </source>
</reference>
<keyword evidence="5" id="KW-1185">Reference proteome</keyword>
<proteinExistence type="predicted"/>
<dbReference type="SUPFAM" id="SSF53756">
    <property type="entry name" value="UDP-Glycosyltransferase/glycogen phosphorylase"/>
    <property type="match status" value="1"/>
</dbReference>
<reference evidence="4" key="1">
    <citation type="journal article" date="2014" name="Int. J. Syst. Evol. Microbiol.">
        <title>Complete genome sequence of Corynebacterium casei LMG S-19264T (=DSM 44701T), isolated from a smear-ripened cheese.</title>
        <authorList>
            <consortium name="US DOE Joint Genome Institute (JGI-PGF)"/>
            <person name="Walter F."/>
            <person name="Albersmeier A."/>
            <person name="Kalinowski J."/>
            <person name="Ruckert C."/>
        </authorList>
    </citation>
    <scope>NUCLEOTIDE SEQUENCE</scope>
    <source>
        <strain evidence="4">JCM 4234</strain>
    </source>
</reference>